<organism evidence="3 4">
    <name type="scientific">Hondaea fermentalgiana</name>
    <dbReference type="NCBI Taxonomy" id="2315210"/>
    <lineage>
        <taxon>Eukaryota</taxon>
        <taxon>Sar</taxon>
        <taxon>Stramenopiles</taxon>
        <taxon>Bigyra</taxon>
        <taxon>Labyrinthulomycetes</taxon>
        <taxon>Thraustochytrida</taxon>
        <taxon>Thraustochytriidae</taxon>
        <taxon>Hondaea</taxon>
    </lineage>
</organism>
<dbReference type="Proteomes" id="UP000241890">
    <property type="component" value="Unassembled WGS sequence"/>
</dbReference>
<evidence type="ECO:0000313" key="4">
    <source>
        <dbReference type="Proteomes" id="UP000241890"/>
    </source>
</evidence>
<feature type="transmembrane region" description="Helical" evidence="2">
    <location>
        <begin position="294"/>
        <end position="315"/>
    </location>
</feature>
<dbReference type="EMBL" id="BEYU01000111">
    <property type="protein sequence ID" value="GBG31998.1"/>
    <property type="molecule type" value="Genomic_DNA"/>
</dbReference>
<dbReference type="InterPro" id="IPR052724">
    <property type="entry name" value="GT117_domain-containing"/>
</dbReference>
<name>A0A2R5GQE8_9STRA</name>
<dbReference type="PANTHER" id="PTHR16214">
    <property type="entry name" value="TRANSMEMBRANE PROTEIN 260"/>
    <property type="match status" value="1"/>
</dbReference>
<feature type="region of interest" description="Disordered" evidence="1">
    <location>
        <begin position="325"/>
        <end position="375"/>
    </location>
</feature>
<feature type="compositionally biased region" description="Basic and acidic residues" evidence="1">
    <location>
        <begin position="362"/>
        <end position="375"/>
    </location>
</feature>
<feature type="transmembrane region" description="Helical" evidence="2">
    <location>
        <begin position="423"/>
        <end position="442"/>
    </location>
</feature>
<dbReference type="PANTHER" id="PTHR16214:SF3">
    <property type="entry name" value="TRANSMEMBRANE PROTEIN 260"/>
    <property type="match status" value="1"/>
</dbReference>
<feature type="transmembrane region" description="Helical" evidence="2">
    <location>
        <begin position="115"/>
        <end position="134"/>
    </location>
</feature>
<feature type="region of interest" description="Disordered" evidence="1">
    <location>
        <begin position="811"/>
        <end position="830"/>
    </location>
</feature>
<dbReference type="Pfam" id="PF11028">
    <property type="entry name" value="TMEM260-like"/>
    <property type="match status" value="1"/>
</dbReference>
<dbReference type="AlphaFoldDB" id="A0A2R5GQE8"/>
<sequence>MGLDVGTTGSAAMSGATVAIVAGAYLKTAFASIPGGDSGELVAEACTLGHAHPPGYPLFTLLYHAIVHQQELPGSPAWRANATTCILGALAAGVLQACGVELIAHYGITPRLEHAILSAGLATAYALSPLVWLYSTGAEVFALNNLLVVVLLWLTLRYLGATSSRTRDFYINLGSFWSGLALCNQHTAILFEVPLIACILAQEFRRGRVGAVQLVRWSILFLLGLLPYVYLPLTLMANRQPGAWGDTTTISGFVHHLRRGDYGTFRLFTRSKDGDMGMFGRIGLYVDDLVVRQGAVLIPFLAIAGATMLVMQAFAQPASTSAAKNKLPRALAKQQRTGAKKSKNANANSQSESNMAAPSQRESSKEASGDTDDVREARERQALAGPMLVAALTFYVVVFHFLSNMPMDQALLRGIQARFWMQPNLIVFLLAIVPLASQLSTFRDAAPPSIAPMITLAVASALALALSAYQWIIYHEISDQSTNMYMERYAKALVAGIPAQSLLIVGYDQHWTALRYLQKCEGFRPDVAILNGPMLTYTWQDAYHEAYANWGKCAEIPYGSWVNSNSQMYADGQGYSTVELFDKNTRSCPGGVYFTGKLNYATDTAYNETFTLQSFGFVTRIVPRAEEKPFQEWLKDSLTAWEKATAELGSELPPLEKYSPETWEWTLRRDLFDHLYSDAQLILEHGVEVKDVDLIIFAAASFRNGYENDRDGLSDINLKNLGLAFMSLARMLPHPNAEGGIDLARNPALEPLRDQHIRTAFRNLPSNAWHDQSARLTVLYWQEYLETPAAKTDSQRETIEATVAAIRNILEKSAKSSTADPGKDQDKNPS</sequence>
<comment type="caution">
    <text evidence="3">The sequence shown here is derived from an EMBL/GenBank/DDBJ whole genome shotgun (WGS) entry which is preliminary data.</text>
</comment>
<feature type="compositionally biased region" description="Polar residues" evidence="1">
    <location>
        <begin position="344"/>
        <end position="361"/>
    </location>
</feature>
<proteinExistence type="predicted"/>
<accession>A0A2R5GQE8</accession>
<feature type="transmembrane region" description="Helical" evidence="2">
    <location>
        <begin position="214"/>
        <end position="231"/>
    </location>
</feature>
<keyword evidence="2" id="KW-0472">Membrane</keyword>
<keyword evidence="4" id="KW-1185">Reference proteome</keyword>
<feature type="transmembrane region" description="Helical" evidence="2">
    <location>
        <begin position="383"/>
        <end position="403"/>
    </location>
</feature>
<dbReference type="InParanoid" id="A0A2R5GQE8"/>
<dbReference type="OrthoDB" id="197432at2759"/>
<feature type="compositionally biased region" description="Basic and acidic residues" evidence="1">
    <location>
        <begin position="821"/>
        <end position="830"/>
    </location>
</feature>
<feature type="transmembrane region" description="Helical" evidence="2">
    <location>
        <begin position="454"/>
        <end position="474"/>
    </location>
</feature>
<evidence type="ECO:0000313" key="3">
    <source>
        <dbReference type="EMBL" id="GBG31998.1"/>
    </source>
</evidence>
<protein>
    <submittedName>
        <fullName evidence="3">Transmembrane protein 260</fullName>
    </submittedName>
</protein>
<keyword evidence="2" id="KW-1133">Transmembrane helix</keyword>
<feature type="transmembrane region" description="Helical" evidence="2">
    <location>
        <begin position="140"/>
        <end position="159"/>
    </location>
</feature>
<reference evidence="3 4" key="1">
    <citation type="submission" date="2017-12" db="EMBL/GenBank/DDBJ databases">
        <title>Sequencing, de novo assembly and annotation of complete genome of a new Thraustochytrid species, strain FCC1311.</title>
        <authorList>
            <person name="Sedici K."/>
            <person name="Godart F."/>
            <person name="Aiese Cigliano R."/>
            <person name="Sanseverino W."/>
            <person name="Barakat M."/>
            <person name="Ortet P."/>
            <person name="Marechal E."/>
            <person name="Cagnac O."/>
            <person name="Amato A."/>
        </authorList>
    </citation>
    <scope>NUCLEOTIDE SEQUENCE [LARGE SCALE GENOMIC DNA]</scope>
</reference>
<evidence type="ECO:0000256" key="1">
    <source>
        <dbReference type="SAM" id="MobiDB-lite"/>
    </source>
</evidence>
<gene>
    <name evidence="3" type="ORF">FCC1311_082232</name>
</gene>
<keyword evidence="2 3" id="KW-0812">Transmembrane</keyword>
<feature type="transmembrane region" description="Helical" evidence="2">
    <location>
        <begin position="80"/>
        <end position="103"/>
    </location>
</feature>
<evidence type="ECO:0000256" key="2">
    <source>
        <dbReference type="SAM" id="Phobius"/>
    </source>
</evidence>
<dbReference type="InterPro" id="IPR021280">
    <property type="entry name" value="TMEM260-like"/>
</dbReference>